<dbReference type="CDD" id="cd00054">
    <property type="entry name" value="EGF_CA"/>
    <property type="match status" value="2"/>
</dbReference>
<keyword evidence="4 5" id="KW-1015">Disulfide bond</keyword>
<feature type="disulfide bond" evidence="5">
    <location>
        <begin position="203"/>
        <end position="212"/>
    </location>
</feature>
<dbReference type="InterPro" id="IPR000859">
    <property type="entry name" value="CUB_dom"/>
</dbReference>
<gene>
    <name evidence="9" type="ORF">OKIOD_LOCUS6031</name>
</gene>
<dbReference type="SUPFAM" id="SSF57196">
    <property type="entry name" value="EGF/Laminin"/>
    <property type="match status" value="2"/>
</dbReference>
<dbReference type="PANTHER" id="PTHR24049:SF22">
    <property type="entry name" value="DROSOPHILA CRUMBS HOMOLOG"/>
    <property type="match status" value="1"/>
</dbReference>
<dbReference type="PROSITE" id="PS00022">
    <property type="entry name" value="EGF_1"/>
    <property type="match status" value="2"/>
</dbReference>
<evidence type="ECO:0000256" key="5">
    <source>
        <dbReference type="PROSITE-ProRule" id="PRU00076"/>
    </source>
</evidence>
<feature type="domain" description="CUB" evidence="7">
    <location>
        <begin position="20"/>
        <end position="142"/>
    </location>
</feature>
<dbReference type="InterPro" id="IPR035914">
    <property type="entry name" value="Sperma_CUB_dom_sf"/>
</dbReference>
<dbReference type="PANTHER" id="PTHR24049">
    <property type="entry name" value="CRUMBS FAMILY MEMBER"/>
    <property type="match status" value="1"/>
</dbReference>
<keyword evidence="6" id="KW-0812">Transmembrane</keyword>
<name>A0ABN7S9W7_OIKDI</name>
<dbReference type="Gene3D" id="2.60.120.290">
    <property type="entry name" value="Spermadhesin, CUB domain"/>
    <property type="match status" value="1"/>
</dbReference>
<dbReference type="SUPFAM" id="SSF49854">
    <property type="entry name" value="Spermadhesin, CUB domain"/>
    <property type="match status" value="1"/>
</dbReference>
<dbReference type="PROSITE" id="PS50026">
    <property type="entry name" value="EGF_3"/>
    <property type="match status" value="2"/>
</dbReference>
<evidence type="ECO:0000256" key="1">
    <source>
        <dbReference type="ARBA" id="ARBA00022536"/>
    </source>
</evidence>
<evidence type="ECO:0000259" key="8">
    <source>
        <dbReference type="PROSITE" id="PS50026"/>
    </source>
</evidence>
<feature type="domain" description="EGF-like" evidence="8">
    <location>
        <begin position="215"/>
        <end position="251"/>
    </location>
</feature>
<evidence type="ECO:0000313" key="9">
    <source>
        <dbReference type="EMBL" id="CAG5096100.1"/>
    </source>
</evidence>
<comment type="caution">
    <text evidence="5">Lacks conserved residue(s) required for the propagation of feature annotation.</text>
</comment>
<keyword evidence="10" id="KW-1185">Reference proteome</keyword>
<evidence type="ECO:0000256" key="4">
    <source>
        <dbReference type="ARBA" id="ARBA00023157"/>
    </source>
</evidence>
<dbReference type="Pfam" id="PF00008">
    <property type="entry name" value="EGF"/>
    <property type="match status" value="1"/>
</dbReference>
<keyword evidence="3" id="KW-0677">Repeat</keyword>
<feature type="disulfide bond" evidence="5">
    <location>
        <begin position="241"/>
        <end position="250"/>
    </location>
</feature>
<keyword evidence="1 5" id="KW-0245">EGF-like domain</keyword>
<dbReference type="Pfam" id="PF00431">
    <property type="entry name" value="CUB"/>
    <property type="match status" value="1"/>
</dbReference>
<dbReference type="Proteomes" id="UP001158576">
    <property type="component" value="Chromosome XSR"/>
</dbReference>
<evidence type="ECO:0000259" key="7">
    <source>
        <dbReference type="PROSITE" id="PS01180"/>
    </source>
</evidence>
<dbReference type="InterPro" id="IPR001881">
    <property type="entry name" value="EGF-like_Ca-bd_dom"/>
</dbReference>
<organism evidence="9 10">
    <name type="scientific">Oikopleura dioica</name>
    <name type="common">Tunicate</name>
    <dbReference type="NCBI Taxonomy" id="34765"/>
    <lineage>
        <taxon>Eukaryota</taxon>
        <taxon>Metazoa</taxon>
        <taxon>Chordata</taxon>
        <taxon>Tunicata</taxon>
        <taxon>Appendicularia</taxon>
        <taxon>Copelata</taxon>
        <taxon>Oikopleuridae</taxon>
        <taxon>Oikopleura</taxon>
    </lineage>
</organism>
<accession>A0ABN7S9W7</accession>
<keyword evidence="2" id="KW-0732">Signal</keyword>
<evidence type="ECO:0000256" key="6">
    <source>
        <dbReference type="SAM" id="Phobius"/>
    </source>
</evidence>
<dbReference type="SMART" id="SM00179">
    <property type="entry name" value="EGF_CA"/>
    <property type="match status" value="2"/>
</dbReference>
<reference evidence="9 10" key="1">
    <citation type="submission" date="2021-04" db="EMBL/GenBank/DDBJ databases">
        <authorList>
            <person name="Bliznina A."/>
        </authorList>
    </citation>
    <scope>NUCLEOTIDE SEQUENCE [LARGE SCALE GENOMIC DNA]</scope>
</reference>
<evidence type="ECO:0000256" key="2">
    <source>
        <dbReference type="ARBA" id="ARBA00022729"/>
    </source>
</evidence>
<dbReference type="InterPro" id="IPR049883">
    <property type="entry name" value="NOTCH1_EGF-like"/>
</dbReference>
<dbReference type="SMART" id="SM00181">
    <property type="entry name" value="EGF"/>
    <property type="match status" value="3"/>
</dbReference>
<sequence length="329" mass="35554">MRSLIKIFVFCKCSSSQESCGGLVPDGNGLIRSPPSSANPSIYADNLDCRWLLGQGKGSRNKKNIQKSQEKEFSDSFAIEQAPSCDWDWLQLTIAGSVGDKYCGDGADLPGSRSVFNGPVEIHFRTDSGIGQSGFEILYEIIPPDPCEGVNCNAGTCERGLCNCPPNFIGQFCESDFDECANGQPCGINGVCINSFGGFECVCESGYRGTRCQENVNECASDPCRNGGTCLDLDGSFQCVCREFFSGELCENTVERIECSPNLCSNKGTCQQTNESPFYSPAEIPSVANLFSLAAACVIAIALVSLYLAFIVLRETWILPSGSEFREVE</sequence>
<dbReference type="SMART" id="SM00042">
    <property type="entry name" value="CUB"/>
    <property type="match status" value="1"/>
</dbReference>
<keyword evidence="6" id="KW-0472">Membrane</keyword>
<feature type="domain" description="EGF-like" evidence="8">
    <location>
        <begin position="176"/>
        <end position="213"/>
    </location>
</feature>
<feature type="transmembrane region" description="Helical" evidence="6">
    <location>
        <begin position="290"/>
        <end position="313"/>
    </location>
</feature>
<evidence type="ECO:0000256" key="3">
    <source>
        <dbReference type="ARBA" id="ARBA00022737"/>
    </source>
</evidence>
<dbReference type="EMBL" id="OU015569">
    <property type="protein sequence ID" value="CAG5096100.1"/>
    <property type="molecule type" value="Genomic_DNA"/>
</dbReference>
<dbReference type="InterPro" id="IPR051022">
    <property type="entry name" value="Notch_Cell-Fate_Det"/>
</dbReference>
<dbReference type="InterPro" id="IPR018097">
    <property type="entry name" value="EGF_Ca-bd_CS"/>
</dbReference>
<dbReference type="InterPro" id="IPR000742">
    <property type="entry name" value="EGF"/>
</dbReference>
<dbReference type="PROSITE" id="PS00010">
    <property type="entry name" value="ASX_HYDROXYL"/>
    <property type="match status" value="2"/>
</dbReference>
<dbReference type="PRINTS" id="PR00010">
    <property type="entry name" value="EGFBLOOD"/>
</dbReference>
<dbReference type="PROSITE" id="PS01187">
    <property type="entry name" value="EGF_CA"/>
    <property type="match status" value="1"/>
</dbReference>
<dbReference type="InterPro" id="IPR000152">
    <property type="entry name" value="EGF-type_Asp/Asn_hydroxyl_site"/>
</dbReference>
<keyword evidence="6" id="KW-1133">Transmembrane helix</keyword>
<evidence type="ECO:0000313" key="10">
    <source>
        <dbReference type="Proteomes" id="UP001158576"/>
    </source>
</evidence>
<dbReference type="Gene3D" id="2.10.25.10">
    <property type="entry name" value="Laminin"/>
    <property type="match status" value="2"/>
</dbReference>
<dbReference type="PROSITE" id="PS01186">
    <property type="entry name" value="EGF_2"/>
    <property type="match status" value="1"/>
</dbReference>
<dbReference type="CDD" id="cd00041">
    <property type="entry name" value="CUB"/>
    <property type="match status" value="1"/>
</dbReference>
<proteinExistence type="predicted"/>
<dbReference type="PROSITE" id="PS01180">
    <property type="entry name" value="CUB"/>
    <property type="match status" value="1"/>
</dbReference>
<protein>
    <submittedName>
        <fullName evidence="9">Oidioi.mRNA.OKI2018_I69.XSR.g14473.t1.cds</fullName>
    </submittedName>
</protein>
<dbReference type="Pfam" id="PF07645">
    <property type="entry name" value="EGF_CA"/>
    <property type="match status" value="1"/>
</dbReference>